<dbReference type="InterPro" id="IPR007110">
    <property type="entry name" value="Ig-like_dom"/>
</dbReference>
<evidence type="ECO:0000259" key="2">
    <source>
        <dbReference type="PROSITE" id="PS50835"/>
    </source>
</evidence>
<dbReference type="SMART" id="SM00409">
    <property type="entry name" value="IG"/>
    <property type="match status" value="1"/>
</dbReference>
<dbReference type="OrthoDB" id="10010359at2759"/>
<reference evidence="3" key="1">
    <citation type="submission" date="2022-03" db="EMBL/GenBank/DDBJ databases">
        <authorList>
            <person name="Martin C."/>
        </authorList>
    </citation>
    <scope>NUCLEOTIDE SEQUENCE</scope>
</reference>
<feature type="region of interest" description="Disordered" evidence="1">
    <location>
        <begin position="14"/>
        <end position="37"/>
    </location>
</feature>
<dbReference type="Proteomes" id="UP000749559">
    <property type="component" value="Unassembled WGS sequence"/>
</dbReference>
<dbReference type="PROSITE" id="PS50835">
    <property type="entry name" value="IG_LIKE"/>
    <property type="match status" value="1"/>
</dbReference>
<sequence>VEISWRSSCFSNFQKSPKNPLSMWKSESGTMTDNNNTNSYRSFEEDEDFALGQDIPVDSTARVGTDVTFNCKDQGYSYVQWVEYASQGDTGVTVWHTGGQVSNPAKYEVDSTSANKYTLTIKNVQLTDVGKYECRTIPSAGPPKDYAAQLTVIPVAQPECCSSNKSSADGAPM</sequence>
<evidence type="ECO:0000313" key="3">
    <source>
        <dbReference type="EMBL" id="CAH1797617.1"/>
    </source>
</evidence>
<accession>A0A8S4Q1M7</accession>
<dbReference type="InterPro" id="IPR013106">
    <property type="entry name" value="Ig_V-set"/>
</dbReference>
<dbReference type="InterPro" id="IPR036179">
    <property type="entry name" value="Ig-like_dom_sf"/>
</dbReference>
<gene>
    <name evidence="3" type="ORF">OFUS_LOCUS21872</name>
</gene>
<dbReference type="SUPFAM" id="SSF48726">
    <property type="entry name" value="Immunoglobulin"/>
    <property type="match status" value="1"/>
</dbReference>
<keyword evidence="4" id="KW-1185">Reference proteome</keyword>
<feature type="non-terminal residue" evidence="3">
    <location>
        <position position="1"/>
    </location>
</feature>
<proteinExistence type="predicted"/>
<dbReference type="InterPro" id="IPR003599">
    <property type="entry name" value="Ig_sub"/>
</dbReference>
<feature type="non-terminal residue" evidence="3">
    <location>
        <position position="173"/>
    </location>
</feature>
<name>A0A8S4Q1M7_OWEFU</name>
<dbReference type="Gene3D" id="2.60.40.10">
    <property type="entry name" value="Immunoglobulins"/>
    <property type="match status" value="1"/>
</dbReference>
<organism evidence="3 4">
    <name type="scientific">Owenia fusiformis</name>
    <name type="common">Polychaete worm</name>
    <dbReference type="NCBI Taxonomy" id="6347"/>
    <lineage>
        <taxon>Eukaryota</taxon>
        <taxon>Metazoa</taxon>
        <taxon>Spiralia</taxon>
        <taxon>Lophotrochozoa</taxon>
        <taxon>Annelida</taxon>
        <taxon>Polychaeta</taxon>
        <taxon>Sedentaria</taxon>
        <taxon>Canalipalpata</taxon>
        <taxon>Sabellida</taxon>
        <taxon>Oweniida</taxon>
        <taxon>Oweniidae</taxon>
        <taxon>Owenia</taxon>
    </lineage>
</organism>
<dbReference type="EMBL" id="CAIIXF020000010">
    <property type="protein sequence ID" value="CAH1797617.1"/>
    <property type="molecule type" value="Genomic_DNA"/>
</dbReference>
<dbReference type="AlphaFoldDB" id="A0A8S4Q1M7"/>
<feature type="domain" description="Ig-like" evidence="2">
    <location>
        <begin position="64"/>
        <end position="151"/>
    </location>
</feature>
<dbReference type="Pfam" id="PF07686">
    <property type="entry name" value="V-set"/>
    <property type="match status" value="1"/>
</dbReference>
<comment type="caution">
    <text evidence="3">The sequence shown here is derived from an EMBL/GenBank/DDBJ whole genome shotgun (WGS) entry which is preliminary data.</text>
</comment>
<evidence type="ECO:0000313" key="4">
    <source>
        <dbReference type="Proteomes" id="UP000749559"/>
    </source>
</evidence>
<evidence type="ECO:0000256" key="1">
    <source>
        <dbReference type="SAM" id="MobiDB-lite"/>
    </source>
</evidence>
<protein>
    <recommendedName>
        <fullName evidence="2">Ig-like domain-containing protein</fullName>
    </recommendedName>
</protein>
<dbReference type="InterPro" id="IPR013783">
    <property type="entry name" value="Ig-like_fold"/>
</dbReference>